<dbReference type="PANTHER" id="PTHR24413">
    <property type="entry name" value="SPECKLE-TYPE POZ PROTEIN"/>
    <property type="match status" value="1"/>
</dbReference>
<dbReference type="InterPro" id="IPR011333">
    <property type="entry name" value="SKP1/BTB/POZ_sf"/>
</dbReference>
<proteinExistence type="predicted"/>
<name>A0A9Q0L7H1_ANAIG</name>
<dbReference type="SUPFAM" id="SSF54695">
    <property type="entry name" value="POZ domain"/>
    <property type="match status" value="1"/>
</dbReference>
<protein>
    <recommendedName>
        <fullName evidence="2">BTB domain-containing protein</fullName>
    </recommendedName>
</protein>
<reference evidence="3" key="1">
    <citation type="submission" date="2022-10" db="EMBL/GenBank/DDBJ databases">
        <title>Novel sulphate-reducing endosymbionts in the free-living metamonad Anaeramoeba.</title>
        <authorList>
            <person name="Jerlstrom-Hultqvist J."/>
            <person name="Cepicka I."/>
            <person name="Gallot-Lavallee L."/>
            <person name="Salas-Leiva D."/>
            <person name="Curtis B.A."/>
            <person name="Zahonova K."/>
            <person name="Pipaliya S."/>
            <person name="Dacks J."/>
            <person name="Roger A.J."/>
        </authorList>
    </citation>
    <scope>NUCLEOTIDE SEQUENCE</scope>
    <source>
        <strain evidence="3">BMAN</strain>
    </source>
</reference>
<dbReference type="PROSITE" id="PS50097">
    <property type="entry name" value="BTB"/>
    <property type="match status" value="1"/>
</dbReference>
<feature type="region of interest" description="Disordered" evidence="1">
    <location>
        <begin position="1"/>
        <end position="179"/>
    </location>
</feature>
<evidence type="ECO:0000313" key="3">
    <source>
        <dbReference type="EMBL" id="KAJ5067488.1"/>
    </source>
</evidence>
<dbReference type="Pfam" id="PF00651">
    <property type="entry name" value="BTB"/>
    <property type="match status" value="1"/>
</dbReference>
<feature type="compositionally biased region" description="Low complexity" evidence="1">
    <location>
        <begin position="29"/>
        <end position="179"/>
    </location>
</feature>
<dbReference type="EMBL" id="JAPDFW010000126">
    <property type="protein sequence ID" value="KAJ5067488.1"/>
    <property type="molecule type" value="Genomic_DNA"/>
</dbReference>
<gene>
    <name evidence="3" type="ORF">M0811_12840</name>
</gene>
<feature type="domain" description="BTB" evidence="2">
    <location>
        <begin position="243"/>
        <end position="308"/>
    </location>
</feature>
<dbReference type="CDD" id="cd18186">
    <property type="entry name" value="BTB_POZ_ZBTB_KLHL-like"/>
    <property type="match status" value="1"/>
</dbReference>
<dbReference type="SMART" id="SM00225">
    <property type="entry name" value="BTB"/>
    <property type="match status" value="1"/>
</dbReference>
<evidence type="ECO:0000259" key="2">
    <source>
        <dbReference type="PROSITE" id="PS50097"/>
    </source>
</evidence>
<sequence length="485" mass="57167">MQQNYRKQSSAHHSQTLKPKNNSKRNLHSNNQNQTKTNSNNQNQTKTNSNKQNQTKTNSNLQNQTRTNSNLQNQTKTNSNNQNQTKTKSNNQNQTKTNSNNQNQTKTNSNNQNQTRTKSNLQNQTKTNSNLQNQTKTNSNKQNQTKTNSNNQNQTKTKSNNQNQTKTNSNNQNQTKTNSNLQNQIQIQNENEKEFVVKYFPLDENTKIIQSENCYQMKDKDFDQLLILETLSAFQRMYEMPTYDYSIYAGKSQKEIPCHLFPLMARSPFIYTLYQENNERELFLPKFEPEIVELVIEFIYKGKIEFQLEQFDQFYLLANFLEMESLKIKIEKYVRARINTTNVANVYFKSRKIKSLFLFKYSKQFIQDNAQRFVTESDVDSINHNQIIEMAELIQLAPSSKSNNLILFFFDRWIKNFITKENVFSSDEIIDPIQILKEKRTVNDVIEIINEMNKNNKFDLDQDSQFNQNSLNIHSFSNLFNEKKT</sequence>
<accession>A0A9Q0L7H1</accession>
<feature type="compositionally biased region" description="Polar residues" evidence="1">
    <location>
        <begin position="1"/>
        <end position="20"/>
    </location>
</feature>
<keyword evidence="4" id="KW-1185">Reference proteome</keyword>
<dbReference type="InterPro" id="IPR000210">
    <property type="entry name" value="BTB/POZ_dom"/>
</dbReference>
<dbReference type="Proteomes" id="UP001149090">
    <property type="component" value="Unassembled WGS sequence"/>
</dbReference>
<comment type="caution">
    <text evidence="3">The sequence shown here is derived from an EMBL/GenBank/DDBJ whole genome shotgun (WGS) entry which is preliminary data.</text>
</comment>
<evidence type="ECO:0000256" key="1">
    <source>
        <dbReference type="SAM" id="MobiDB-lite"/>
    </source>
</evidence>
<evidence type="ECO:0000313" key="4">
    <source>
        <dbReference type="Proteomes" id="UP001149090"/>
    </source>
</evidence>
<dbReference type="Gene3D" id="3.30.710.10">
    <property type="entry name" value="Potassium Channel Kv1.1, Chain A"/>
    <property type="match status" value="1"/>
</dbReference>
<organism evidence="3 4">
    <name type="scientific">Anaeramoeba ignava</name>
    <name type="common">Anaerobic marine amoeba</name>
    <dbReference type="NCBI Taxonomy" id="1746090"/>
    <lineage>
        <taxon>Eukaryota</taxon>
        <taxon>Metamonada</taxon>
        <taxon>Anaeramoebidae</taxon>
        <taxon>Anaeramoeba</taxon>
    </lineage>
</organism>
<dbReference type="AlphaFoldDB" id="A0A9Q0L7H1"/>
<dbReference type="OrthoDB" id="45365at2759"/>